<name>A0A9Q8YBB0_ENSAD</name>
<dbReference type="Pfam" id="PF00392">
    <property type="entry name" value="GntR"/>
    <property type="match status" value="1"/>
</dbReference>
<keyword evidence="8" id="KW-1185">Reference proteome</keyword>
<dbReference type="Gene3D" id="1.10.10.10">
    <property type="entry name" value="Winged helix-like DNA-binding domain superfamily/Winged helix DNA-binding domain"/>
    <property type="match status" value="1"/>
</dbReference>
<evidence type="ECO:0000256" key="2">
    <source>
        <dbReference type="ARBA" id="ARBA00023125"/>
    </source>
</evidence>
<dbReference type="PROSITE" id="PS50949">
    <property type="entry name" value="HTH_GNTR"/>
    <property type="match status" value="1"/>
</dbReference>
<dbReference type="RefSeq" id="WP_051659212.1">
    <property type="nucleotide sequence ID" value="NZ_CAXURO020000001.1"/>
</dbReference>
<dbReference type="InterPro" id="IPR036388">
    <property type="entry name" value="WH-like_DNA-bd_sf"/>
</dbReference>
<protein>
    <submittedName>
        <fullName evidence="5">FadR family transcriptional regulator</fullName>
    </submittedName>
    <submittedName>
        <fullName evidence="6">FadR/GntR family transcriptional regulator</fullName>
    </submittedName>
</protein>
<dbReference type="GO" id="GO:0003700">
    <property type="term" value="F:DNA-binding transcription factor activity"/>
    <property type="evidence" value="ECO:0007669"/>
    <property type="project" value="InterPro"/>
</dbReference>
<dbReference type="PANTHER" id="PTHR43537:SF44">
    <property type="entry name" value="GNTR FAMILY REGULATORY PROTEIN"/>
    <property type="match status" value="1"/>
</dbReference>
<dbReference type="SMART" id="SM00895">
    <property type="entry name" value="FCD"/>
    <property type="match status" value="1"/>
</dbReference>
<dbReference type="InterPro" id="IPR011711">
    <property type="entry name" value="GntR_C"/>
</dbReference>
<evidence type="ECO:0000259" key="4">
    <source>
        <dbReference type="PROSITE" id="PS50949"/>
    </source>
</evidence>
<dbReference type="GeneID" id="29517159"/>
<dbReference type="GO" id="GO:0003677">
    <property type="term" value="F:DNA binding"/>
    <property type="evidence" value="ECO:0007669"/>
    <property type="project" value="UniProtKB-KW"/>
</dbReference>
<keyword evidence="3" id="KW-0804">Transcription</keyword>
<organism evidence="5 7">
    <name type="scientific">Ensifer adhaerens</name>
    <name type="common">Sinorhizobium morelense</name>
    <dbReference type="NCBI Taxonomy" id="106592"/>
    <lineage>
        <taxon>Bacteria</taxon>
        <taxon>Pseudomonadati</taxon>
        <taxon>Pseudomonadota</taxon>
        <taxon>Alphaproteobacteria</taxon>
        <taxon>Hyphomicrobiales</taxon>
        <taxon>Rhizobiaceae</taxon>
        <taxon>Sinorhizobium/Ensifer group</taxon>
        <taxon>Ensifer</taxon>
    </lineage>
</organism>
<evidence type="ECO:0000313" key="7">
    <source>
        <dbReference type="Proteomes" id="UP001055460"/>
    </source>
</evidence>
<dbReference type="InterPro" id="IPR008920">
    <property type="entry name" value="TF_FadR/GntR_C"/>
</dbReference>
<evidence type="ECO:0000313" key="5">
    <source>
        <dbReference type="EMBL" id="USJ24642.1"/>
    </source>
</evidence>
<dbReference type="InterPro" id="IPR000524">
    <property type="entry name" value="Tscrpt_reg_HTH_GntR"/>
</dbReference>
<dbReference type="Gene3D" id="1.20.120.530">
    <property type="entry name" value="GntR ligand-binding domain-like"/>
    <property type="match status" value="1"/>
</dbReference>
<sequence length="259" mass="28022">MKSGRGVPGGDGLNRSLLETVVSGSRKRTSHAHVVDQLGKAIISGEFPVGSILPGDPELAARFKVSRTVLREAMKTLAAKGLVVPRARIGTRVTPRNDWNLFDNDILTWHFECGVDEDFLYHLSEVRLAFEPHAAALAARNASEAEISRMMRLAVAMGEEGHSAESLASADLKFHLAVAEASGNPFMRTVGGLIEAALVGVFKLSSPVAEKGGIDEVARNHIRIVEEIGRRDEVGARLAMENVIKIGRERVRSALQSRS</sequence>
<proteinExistence type="predicted"/>
<dbReference type="CDD" id="cd07377">
    <property type="entry name" value="WHTH_GntR"/>
    <property type="match status" value="1"/>
</dbReference>
<evidence type="ECO:0000313" key="8">
    <source>
        <dbReference type="Proteomes" id="UP001214094"/>
    </source>
</evidence>
<dbReference type="Pfam" id="PF07729">
    <property type="entry name" value="FCD"/>
    <property type="match status" value="1"/>
</dbReference>
<reference evidence="6 8" key="2">
    <citation type="submission" date="2023-03" db="EMBL/GenBank/DDBJ databases">
        <title>Comparative genome and transcriptome analysis combination mining strategies for increasing vitamin B12 production of Ensifer adhaerens strain.</title>
        <authorList>
            <person name="Yongheng L."/>
        </authorList>
    </citation>
    <scope>NUCLEOTIDE SEQUENCE [LARGE SCALE GENOMIC DNA]</scope>
    <source>
        <strain evidence="6 8">Casida A-T305</strain>
    </source>
</reference>
<dbReference type="InterPro" id="IPR036390">
    <property type="entry name" value="WH_DNA-bd_sf"/>
</dbReference>
<reference evidence="5" key="1">
    <citation type="submission" date="2022-06" db="EMBL/GenBank/DDBJ databases">
        <title>Physiological and biochemical characterization and genomic elucidation of a strain of the genus Ensifer adhaerens M8 that combines arsenic oxidation and chromium reduction.</title>
        <authorList>
            <person name="Li X."/>
            <person name="Yu c."/>
        </authorList>
    </citation>
    <scope>NUCLEOTIDE SEQUENCE</scope>
    <source>
        <strain evidence="5">M8</strain>
    </source>
</reference>
<evidence type="ECO:0000256" key="3">
    <source>
        <dbReference type="ARBA" id="ARBA00023163"/>
    </source>
</evidence>
<dbReference type="EMBL" id="CP098807">
    <property type="protein sequence ID" value="USJ24642.1"/>
    <property type="molecule type" value="Genomic_DNA"/>
</dbReference>
<dbReference type="EMBL" id="CP121308">
    <property type="protein sequence ID" value="WFP92081.1"/>
    <property type="molecule type" value="Genomic_DNA"/>
</dbReference>
<dbReference type="KEGG" id="eah:FA04_06795"/>
<evidence type="ECO:0000313" key="6">
    <source>
        <dbReference type="EMBL" id="WFP92081.1"/>
    </source>
</evidence>
<feature type="domain" description="HTH gntR-type" evidence="4">
    <location>
        <begin position="28"/>
        <end position="96"/>
    </location>
</feature>
<gene>
    <name evidence="5" type="ORF">NE863_06665</name>
    <name evidence="6" type="ORF">P4B07_06890</name>
</gene>
<keyword evidence="1" id="KW-0805">Transcription regulation</keyword>
<dbReference type="Proteomes" id="UP001214094">
    <property type="component" value="Chromosome"/>
</dbReference>
<dbReference type="Proteomes" id="UP001055460">
    <property type="component" value="Chromosome"/>
</dbReference>
<dbReference type="SUPFAM" id="SSF48008">
    <property type="entry name" value="GntR ligand-binding domain-like"/>
    <property type="match status" value="1"/>
</dbReference>
<dbReference type="PRINTS" id="PR00035">
    <property type="entry name" value="HTHGNTR"/>
</dbReference>
<dbReference type="AlphaFoldDB" id="A0A9Q8YBB0"/>
<dbReference type="SMART" id="SM00345">
    <property type="entry name" value="HTH_GNTR"/>
    <property type="match status" value="1"/>
</dbReference>
<evidence type="ECO:0000256" key="1">
    <source>
        <dbReference type="ARBA" id="ARBA00023015"/>
    </source>
</evidence>
<dbReference type="PANTHER" id="PTHR43537">
    <property type="entry name" value="TRANSCRIPTIONAL REGULATOR, GNTR FAMILY"/>
    <property type="match status" value="1"/>
</dbReference>
<dbReference type="SUPFAM" id="SSF46785">
    <property type="entry name" value="Winged helix' DNA-binding domain"/>
    <property type="match status" value="1"/>
</dbReference>
<keyword evidence="2" id="KW-0238">DNA-binding</keyword>
<accession>A0A9Q8YBB0</accession>